<dbReference type="EMBL" id="NNAY01000291">
    <property type="protein sequence ID" value="OXU29429.1"/>
    <property type="molecule type" value="Genomic_DNA"/>
</dbReference>
<evidence type="ECO:0000313" key="7">
    <source>
        <dbReference type="Proteomes" id="UP000215335"/>
    </source>
</evidence>
<accession>A0A232FG69</accession>
<dbReference type="Gene3D" id="3.30.2380.10">
    <property type="entry name" value="CGI121/TPRKB"/>
    <property type="match status" value="1"/>
</dbReference>
<dbReference type="SUPFAM" id="SSF143870">
    <property type="entry name" value="PF0523-like"/>
    <property type="match status" value="1"/>
</dbReference>
<dbReference type="PANTHER" id="PTHR15840:SF10">
    <property type="entry name" value="EKC_KEOPS COMPLEX SUBUNIT TPRKB"/>
    <property type="match status" value="1"/>
</dbReference>
<dbReference type="STRING" id="543379.A0A232FG69"/>
<dbReference type="NCBIfam" id="NF011465">
    <property type="entry name" value="PRK14886.1-1"/>
    <property type="match status" value="1"/>
</dbReference>
<name>A0A232FG69_9HYME</name>
<proteinExistence type="inferred from homology"/>
<comment type="subcellular location">
    <subcellularLocation>
        <location evidence="1">Nucleus</location>
    </subcellularLocation>
</comment>
<dbReference type="InterPro" id="IPR036504">
    <property type="entry name" value="CGI121/TPRKB_sf"/>
</dbReference>
<gene>
    <name evidence="6" type="ORF">TSAR_002443</name>
</gene>
<keyword evidence="4 5" id="KW-0539">Nucleus</keyword>
<evidence type="ECO:0008006" key="8">
    <source>
        <dbReference type="Google" id="ProtNLM"/>
    </source>
</evidence>
<evidence type="ECO:0000313" key="6">
    <source>
        <dbReference type="EMBL" id="OXU29429.1"/>
    </source>
</evidence>
<evidence type="ECO:0000256" key="4">
    <source>
        <dbReference type="ARBA" id="ARBA00023242"/>
    </source>
</evidence>
<evidence type="ECO:0000256" key="5">
    <source>
        <dbReference type="RuleBase" id="RU004398"/>
    </source>
</evidence>
<comment type="caution">
    <text evidence="6">The sequence shown here is derived from an EMBL/GenBank/DDBJ whole genome shotgun (WGS) entry which is preliminary data.</text>
</comment>
<dbReference type="GO" id="GO:0000408">
    <property type="term" value="C:EKC/KEOPS complex"/>
    <property type="evidence" value="ECO:0007669"/>
    <property type="project" value="TreeGrafter"/>
</dbReference>
<dbReference type="Pfam" id="PF08617">
    <property type="entry name" value="CGI-121"/>
    <property type="match status" value="1"/>
</dbReference>
<evidence type="ECO:0000256" key="3">
    <source>
        <dbReference type="ARBA" id="ARBA00022694"/>
    </source>
</evidence>
<evidence type="ECO:0000256" key="1">
    <source>
        <dbReference type="ARBA" id="ARBA00004123"/>
    </source>
</evidence>
<reference evidence="6 7" key="1">
    <citation type="journal article" date="2017" name="Curr. Biol.">
        <title>The Evolution of Venom by Co-option of Single-Copy Genes.</title>
        <authorList>
            <person name="Martinson E.O."/>
            <person name="Mrinalini"/>
            <person name="Kelkar Y.D."/>
            <person name="Chang C.H."/>
            <person name="Werren J.H."/>
        </authorList>
    </citation>
    <scope>NUCLEOTIDE SEQUENCE [LARGE SCALE GENOMIC DNA]</scope>
    <source>
        <strain evidence="6 7">Alberta</strain>
        <tissue evidence="6">Whole body</tissue>
    </source>
</reference>
<dbReference type="GO" id="GO:0005634">
    <property type="term" value="C:nucleus"/>
    <property type="evidence" value="ECO:0007669"/>
    <property type="project" value="UniProtKB-SubCell"/>
</dbReference>
<dbReference type="InterPro" id="IPR013926">
    <property type="entry name" value="CGI121/TPRKB"/>
</dbReference>
<dbReference type="GO" id="GO:0005829">
    <property type="term" value="C:cytosol"/>
    <property type="evidence" value="ECO:0007669"/>
    <property type="project" value="TreeGrafter"/>
</dbReference>
<protein>
    <recommendedName>
        <fullName evidence="8">EKC/KEOPS complex subunit CGI121</fullName>
    </recommendedName>
</protein>
<dbReference type="PANTHER" id="PTHR15840">
    <property type="entry name" value="CGI-121 FAMILY MEMBER"/>
    <property type="match status" value="1"/>
</dbReference>
<organism evidence="6 7">
    <name type="scientific">Trichomalopsis sarcophagae</name>
    <dbReference type="NCBI Taxonomy" id="543379"/>
    <lineage>
        <taxon>Eukaryota</taxon>
        <taxon>Metazoa</taxon>
        <taxon>Ecdysozoa</taxon>
        <taxon>Arthropoda</taxon>
        <taxon>Hexapoda</taxon>
        <taxon>Insecta</taxon>
        <taxon>Pterygota</taxon>
        <taxon>Neoptera</taxon>
        <taxon>Endopterygota</taxon>
        <taxon>Hymenoptera</taxon>
        <taxon>Apocrita</taxon>
        <taxon>Proctotrupomorpha</taxon>
        <taxon>Chalcidoidea</taxon>
        <taxon>Pteromalidae</taxon>
        <taxon>Pteromalinae</taxon>
        <taxon>Trichomalopsis</taxon>
    </lineage>
</organism>
<comment type="similarity">
    <text evidence="2 5">Belongs to the CGI121/TPRKB family.</text>
</comment>
<dbReference type="AlphaFoldDB" id="A0A232FG69"/>
<dbReference type="Proteomes" id="UP000215335">
    <property type="component" value="Unassembled WGS sequence"/>
</dbReference>
<dbReference type="GO" id="GO:0002949">
    <property type="term" value="P:tRNA threonylcarbamoyladenosine modification"/>
    <property type="evidence" value="ECO:0007669"/>
    <property type="project" value="TreeGrafter"/>
</dbReference>
<sequence>MLENTSDESFTLQLDEVTEKYLTIYLYKDVQNIEEIHKKLISKELPCCIVKANLVLDPFQLVIAANKAALNEKYKQMVTRSLFTEVIYCLSTSKNISQSLTTFGISDDTTNILVILIHNAEGKEIQEKLVLDSISGERIPISKLSQFTDVNLIKSTYKIDKDESKVSSLLDSIVSRISDKVSK</sequence>
<keyword evidence="3" id="KW-0819">tRNA processing</keyword>
<evidence type="ECO:0000256" key="2">
    <source>
        <dbReference type="ARBA" id="ARBA00005546"/>
    </source>
</evidence>
<keyword evidence="7" id="KW-1185">Reference proteome</keyword>
<dbReference type="OrthoDB" id="329139at2759"/>